<dbReference type="Proteomes" id="UP000264310">
    <property type="component" value="Unassembled WGS sequence"/>
</dbReference>
<evidence type="ECO:0000259" key="1">
    <source>
        <dbReference type="Pfam" id="PF00717"/>
    </source>
</evidence>
<dbReference type="InterPro" id="IPR015927">
    <property type="entry name" value="Peptidase_S24_S26A/B/C"/>
</dbReference>
<comment type="caution">
    <text evidence="2">The sequence shown here is derived from an EMBL/GenBank/DDBJ whole genome shotgun (WGS) entry which is preliminary data.</text>
</comment>
<reference evidence="2 3" key="1">
    <citation type="submission" date="2018-08" db="EMBL/GenBank/DDBJ databases">
        <title>Fulvimarina sp. 85, whole genome shotgun sequence.</title>
        <authorList>
            <person name="Tuo L."/>
        </authorList>
    </citation>
    <scope>NUCLEOTIDE SEQUENCE [LARGE SCALE GENOMIC DNA]</scope>
    <source>
        <strain evidence="2 3">85</strain>
    </source>
</reference>
<sequence length="180" mass="19937">MTKRKRNIDGDEVLAIERIFGDQAPRSESLPARPVDAAPPQHISGRDLVGGADLPVYAAARGGDGHIIVTFDPVEFVKRPAPLAHVKEGYGLLVTGDSMVPAYRPGDTALVNPRLPAERGEDVILYHNPPDGEAEATVKHLVAFNDREWTLQQYNPPETFTLSRIEWPICHRVVGKYNRR</sequence>
<dbReference type="CDD" id="cd06529">
    <property type="entry name" value="S24_LexA-like"/>
    <property type="match status" value="1"/>
</dbReference>
<dbReference type="OrthoDB" id="528805at2"/>
<evidence type="ECO:0000313" key="3">
    <source>
        <dbReference type="Proteomes" id="UP000264310"/>
    </source>
</evidence>
<feature type="domain" description="Peptidase S24/S26A/S26B/S26C" evidence="1">
    <location>
        <begin position="85"/>
        <end position="156"/>
    </location>
</feature>
<dbReference type="InterPro" id="IPR036286">
    <property type="entry name" value="LexA/Signal_pep-like_sf"/>
</dbReference>
<organism evidence="2 3">
    <name type="scientific">Fulvimarina endophytica</name>
    <dbReference type="NCBI Taxonomy" id="2293836"/>
    <lineage>
        <taxon>Bacteria</taxon>
        <taxon>Pseudomonadati</taxon>
        <taxon>Pseudomonadota</taxon>
        <taxon>Alphaproteobacteria</taxon>
        <taxon>Hyphomicrobiales</taxon>
        <taxon>Aurantimonadaceae</taxon>
        <taxon>Fulvimarina</taxon>
    </lineage>
</organism>
<dbReference type="SUPFAM" id="SSF51306">
    <property type="entry name" value="LexA/Signal peptidase"/>
    <property type="match status" value="1"/>
</dbReference>
<dbReference type="EMBL" id="QURL01000002">
    <property type="protein sequence ID" value="RFC65484.1"/>
    <property type="molecule type" value="Genomic_DNA"/>
</dbReference>
<dbReference type="AlphaFoldDB" id="A0A371X8U5"/>
<dbReference type="Gene3D" id="2.10.109.10">
    <property type="entry name" value="Umud Fragment, subunit A"/>
    <property type="match status" value="1"/>
</dbReference>
<dbReference type="Pfam" id="PF00717">
    <property type="entry name" value="Peptidase_S24"/>
    <property type="match status" value="1"/>
</dbReference>
<evidence type="ECO:0000313" key="2">
    <source>
        <dbReference type="EMBL" id="RFC65484.1"/>
    </source>
</evidence>
<accession>A0A371X8U5</accession>
<name>A0A371X8U5_9HYPH</name>
<dbReference type="InterPro" id="IPR039418">
    <property type="entry name" value="LexA-like"/>
</dbReference>
<protein>
    <submittedName>
        <fullName evidence="2">S24 family peptidase</fullName>
    </submittedName>
</protein>
<gene>
    <name evidence="2" type="ORF">DYI37_04050</name>
</gene>
<keyword evidence="3" id="KW-1185">Reference proteome</keyword>
<proteinExistence type="predicted"/>